<dbReference type="Gene3D" id="3.10.620.30">
    <property type="match status" value="1"/>
</dbReference>
<sequence length="287" mass="33067">MLKLKISHLTEYQYDNKISLGLHDLFLIPQIQPNQRLIDWGLEMNPTPDSSSVRTDLFGNQYSQIWFKEPLDFLSIKNEIVLISSEFNPFNFLIDPEFEVEPKDDSLPAFQYSNEEKDYLNFFIRKEGGQVFESDLVEIFSGSSNLLDFLVKLTSSIYSCWKHQIRMEQDLWSPEFTYSKKEGSCRDLAWMQMHMLGSIGLATRFVSGYAFNPEIESGHELHAWIEVYIPGASWIGLDPSLGLLVGHNYVPLAHHPDPQKTLPVQGKFFGEGKSELFTEVKINEVKD</sequence>
<dbReference type="PANTHER" id="PTHR33490:SF1">
    <property type="entry name" value="SLL1233 PROTEIN"/>
    <property type="match status" value="1"/>
</dbReference>
<evidence type="ECO:0000313" key="2">
    <source>
        <dbReference type="EMBL" id="MDN3202779.1"/>
    </source>
</evidence>
<accession>A0ABT7Y8C7</accession>
<dbReference type="InterPro" id="IPR038765">
    <property type="entry name" value="Papain-like_cys_pep_sf"/>
</dbReference>
<proteinExistence type="predicted"/>
<reference evidence="2" key="1">
    <citation type="submission" date="2023-06" db="EMBL/GenBank/DDBJ databases">
        <title>Robiginitalea aurantiacus sp. nov. and Algoriphagus sediminis sp. nov., isolated from coastal sediment.</title>
        <authorList>
            <person name="Zhou Z.Y."/>
            <person name="An J."/>
            <person name="Jia Y.W."/>
            <person name="Du Z.J."/>
        </authorList>
    </citation>
    <scope>NUCLEOTIDE SEQUENCE</scope>
    <source>
        <strain evidence="2">C2-7</strain>
    </source>
</reference>
<name>A0ABT7Y8C7_9BACT</name>
<dbReference type="Pfam" id="PF01841">
    <property type="entry name" value="Transglut_core"/>
    <property type="match status" value="1"/>
</dbReference>
<dbReference type="SMART" id="SM00460">
    <property type="entry name" value="TGc"/>
    <property type="match status" value="1"/>
</dbReference>
<feature type="domain" description="Transglutaminase-like" evidence="1">
    <location>
        <begin position="177"/>
        <end position="241"/>
    </location>
</feature>
<dbReference type="RefSeq" id="WP_289998336.1">
    <property type="nucleotide sequence ID" value="NZ_JAUEPH010000001.1"/>
</dbReference>
<dbReference type="PANTHER" id="PTHR33490">
    <property type="entry name" value="BLR5614 PROTEIN-RELATED"/>
    <property type="match status" value="1"/>
</dbReference>
<dbReference type="EMBL" id="JAUEPH010000001">
    <property type="protein sequence ID" value="MDN3202779.1"/>
    <property type="molecule type" value="Genomic_DNA"/>
</dbReference>
<comment type="caution">
    <text evidence="2">The sequence shown here is derived from an EMBL/GenBank/DDBJ whole genome shotgun (WGS) entry which is preliminary data.</text>
</comment>
<evidence type="ECO:0000313" key="3">
    <source>
        <dbReference type="Proteomes" id="UP001171916"/>
    </source>
</evidence>
<keyword evidence="3" id="KW-1185">Reference proteome</keyword>
<dbReference type="Pfam" id="PF08379">
    <property type="entry name" value="Bact_transglu_N"/>
    <property type="match status" value="1"/>
</dbReference>
<organism evidence="2 3">
    <name type="scientific">Algoriphagus sediminis</name>
    <dbReference type="NCBI Taxonomy" id="3057113"/>
    <lineage>
        <taxon>Bacteria</taxon>
        <taxon>Pseudomonadati</taxon>
        <taxon>Bacteroidota</taxon>
        <taxon>Cytophagia</taxon>
        <taxon>Cytophagales</taxon>
        <taxon>Cyclobacteriaceae</taxon>
        <taxon>Algoriphagus</taxon>
    </lineage>
</organism>
<dbReference type="Proteomes" id="UP001171916">
    <property type="component" value="Unassembled WGS sequence"/>
</dbReference>
<dbReference type="InterPro" id="IPR002931">
    <property type="entry name" value="Transglutaminase-like"/>
</dbReference>
<dbReference type="InterPro" id="IPR013589">
    <property type="entry name" value="Bac_transglu_N"/>
</dbReference>
<gene>
    <name evidence="2" type="ORF">QVH07_01405</name>
</gene>
<dbReference type="SUPFAM" id="SSF54001">
    <property type="entry name" value="Cysteine proteinases"/>
    <property type="match status" value="1"/>
</dbReference>
<evidence type="ECO:0000259" key="1">
    <source>
        <dbReference type="SMART" id="SM00460"/>
    </source>
</evidence>
<protein>
    <submittedName>
        <fullName evidence="2">Transglutaminase family protein</fullName>
    </submittedName>
</protein>